<protein>
    <submittedName>
        <fullName evidence="2">Uncharacterized protein</fullName>
    </submittedName>
</protein>
<organism evidence="2 3">
    <name type="scientific">Artemia franciscana</name>
    <name type="common">Brine shrimp</name>
    <name type="synonym">Artemia sanfranciscana</name>
    <dbReference type="NCBI Taxonomy" id="6661"/>
    <lineage>
        <taxon>Eukaryota</taxon>
        <taxon>Metazoa</taxon>
        <taxon>Ecdysozoa</taxon>
        <taxon>Arthropoda</taxon>
        <taxon>Crustacea</taxon>
        <taxon>Branchiopoda</taxon>
        <taxon>Anostraca</taxon>
        <taxon>Artemiidae</taxon>
        <taxon>Artemia</taxon>
    </lineage>
</organism>
<feature type="region of interest" description="Disordered" evidence="1">
    <location>
        <begin position="1"/>
        <end position="79"/>
    </location>
</feature>
<sequence length="199" mass="22698">MSEIKELPPDILGDIDFEEKYTNSDQEQHDKETTDRLIEAALEEIKSRETKSSGGHPGHPWTSDSLQDNFSKTGSQPTTSMNMMQWQSMQCQFTSRQIPSEQFLPNSMQRMQNKGVTSLNGRNSVNIQTSRPSIANNFEAQQQMMAHRTAQQHCSSQSQFSQTHMTLITWPSVPDYRARMLAKQQQSMMANTRNAAIRP</sequence>
<evidence type="ECO:0000256" key="1">
    <source>
        <dbReference type="SAM" id="MobiDB-lite"/>
    </source>
</evidence>
<reference evidence="2" key="1">
    <citation type="submission" date="2023-07" db="EMBL/GenBank/DDBJ databases">
        <title>Chromosome-level genome assembly of Artemia franciscana.</title>
        <authorList>
            <person name="Jo E."/>
        </authorList>
    </citation>
    <scope>NUCLEOTIDE SEQUENCE</scope>
    <source>
        <tissue evidence="2">Whole body</tissue>
    </source>
</reference>
<name>A0AA88I3S1_ARTSF</name>
<gene>
    <name evidence="2" type="ORF">QYM36_004512</name>
</gene>
<proteinExistence type="predicted"/>
<feature type="compositionally biased region" description="Polar residues" evidence="1">
    <location>
        <begin position="62"/>
        <end position="79"/>
    </location>
</feature>
<accession>A0AA88I3S1</accession>
<evidence type="ECO:0000313" key="2">
    <source>
        <dbReference type="EMBL" id="KAK2720648.1"/>
    </source>
</evidence>
<dbReference type="EMBL" id="JAVRJZ010000007">
    <property type="protein sequence ID" value="KAK2720648.1"/>
    <property type="molecule type" value="Genomic_DNA"/>
</dbReference>
<dbReference type="Proteomes" id="UP001187531">
    <property type="component" value="Unassembled WGS sequence"/>
</dbReference>
<dbReference type="AlphaFoldDB" id="A0AA88I3S1"/>
<feature type="non-terminal residue" evidence="2">
    <location>
        <position position="1"/>
    </location>
</feature>
<keyword evidence="3" id="KW-1185">Reference proteome</keyword>
<evidence type="ECO:0000313" key="3">
    <source>
        <dbReference type="Proteomes" id="UP001187531"/>
    </source>
</evidence>
<comment type="caution">
    <text evidence="2">The sequence shown here is derived from an EMBL/GenBank/DDBJ whole genome shotgun (WGS) entry which is preliminary data.</text>
</comment>
<feature type="compositionally biased region" description="Basic and acidic residues" evidence="1">
    <location>
        <begin position="18"/>
        <end position="51"/>
    </location>
</feature>